<dbReference type="VEuPathDB" id="MicrosporidiaDB:CWI36_0675p0010"/>
<proteinExistence type="predicted"/>
<dbReference type="VEuPathDB" id="MicrosporidiaDB:CWI39_0316p0010"/>
<dbReference type="AlphaFoldDB" id="A0A4Q9LHJ9"/>
<gene>
    <name evidence="1" type="ORF">CWI39_0316p0010</name>
</gene>
<reference evidence="1 2" key="1">
    <citation type="submission" date="2017-12" db="EMBL/GenBank/DDBJ databases">
        <authorList>
            <person name="Pombert J.-F."/>
            <person name="Haag K.L."/>
            <person name="Ebert D."/>
        </authorList>
    </citation>
    <scope>NUCLEOTIDE SEQUENCE [LARGE SCALE GENOMIC DNA]</scope>
    <source>
        <strain evidence="1">IL-BN-2</strain>
    </source>
</reference>
<dbReference type="SUPFAM" id="SSF52058">
    <property type="entry name" value="L domain-like"/>
    <property type="match status" value="1"/>
</dbReference>
<dbReference type="Proteomes" id="UP000293045">
    <property type="component" value="Unassembled WGS sequence"/>
</dbReference>
<sequence length="948" mass="110415">MNKKAFSKEIRYYESKKTGISSIECFMMGMIRIIKVYIYLIRTVLRANLICVYLLSFNKIYCADNLKVEETTKENESEHIYLNFIYECSDAEISEFLKTKNPRCFCENKDICTGTHVDSEEKFCSNSIPRSSHIPIYVKKFETRGKYNVQFEAIENMFEKLNETPSNSKSISGLHNIYIEHQISIWQFNILENFMLKDYDLTMLDVLDSDIEGMWIFIDFLGIKPSLDTDWFFVKFFKKYVLLTEVYKKYLLELQPDWFGLFTGVYLDSEDNDGILLGSKIVELPSCPKTEEDIEVLDPNDTRSEEVRRYGGNQVFIIEANFNYMFGIFFAAIFRSFYMNLSYFKDEGFVLEDFTDQCYSRNMSQGIYIKNNIGFKIVTDVIQKLHNFCSFKKYKQILAIFLGSRIYKSLEVTNINFEPPKKYRSPNYDTERINITFNFDGMEPSSTHNTLKRVFISDSFKKIKELNLNMVSLGGLDANRLYDLRCLVRLKIKNQNCKEIQRSVSRLIRCNINLKVVNLFQIIISRWFIESISKILLETIIFKKCNLETDRYNQVISLSILPKYAKFVSTLKKFVLEGYCKYSFEIIEHLDLYTNLEFLSLNSCFCSAITGNLIEKISKLKNLKVLKIIGNNFLEIINFQVLNTLENLKELTIASYLMPLENVNILRVSQGIQSLLFELSLCGFKIDNATDLKCFIRFNRLKKLDLSDSAISFNKTGIILLPDETYLPTSLEVLIIDNLKFSSSSIIYLVNGLKNLKKISMKGFKFHFLQIYTSFFEILTQIEEIDFSNCDFDNISPFIFQNLKSLSVLRLFNAKVKNDSDIWEFLNSLPRPQDVTDLSLGNVRFYTPSIIKATASTVVHKSNLTEVYSFFQTKNSLKVLSLHLVVFEKQSISRHLLECFCQLDHLYVGYDALSEQSEQLNILKENVPPHVLKIFKCTNKGSDISKVR</sequence>
<evidence type="ECO:0000313" key="1">
    <source>
        <dbReference type="EMBL" id="TBU07447.1"/>
    </source>
</evidence>
<organism evidence="1 2">
    <name type="scientific">Hamiltosporidium magnivora</name>
    <dbReference type="NCBI Taxonomy" id="148818"/>
    <lineage>
        <taxon>Eukaryota</taxon>
        <taxon>Fungi</taxon>
        <taxon>Fungi incertae sedis</taxon>
        <taxon>Microsporidia</taxon>
        <taxon>Dubosqiidae</taxon>
        <taxon>Hamiltosporidium</taxon>
    </lineage>
</organism>
<evidence type="ECO:0000313" key="2">
    <source>
        <dbReference type="Proteomes" id="UP000293045"/>
    </source>
</evidence>
<dbReference type="EMBL" id="PIXR01000316">
    <property type="protein sequence ID" value="TBU07447.1"/>
    <property type="molecule type" value="Genomic_DNA"/>
</dbReference>
<comment type="caution">
    <text evidence="1">The sequence shown here is derived from an EMBL/GenBank/DDBJ whole genome shotgun (WGS) entry which is preliminary data.</text>
</comment>
<protein>
    <submittedName>
        <fullName evidence="1">Uncharacterized protein</fullName>
    </submittedName>
</protein>
<dbReference type="InterPro" id="IPR032675">
    <property type="entry name" value="LRR_dom_sf"/>
</dbReference>
<name>A0A4Q9LHJ9_9MICR</name>
<dbReference type="Gene3D" id="3.80.10.10">
    <property type="entry name" value="Ribonuclease Inhibitor"/>
    <property type="match status" value="2"/>
</dbReference>
<accession>A0A4Q9LHJ9</accession>